<comment type="caution">
    <text evidence="1">The sequence shown here is derived from an EMBL/GenBank/DDBJ whole genome shotgun (WGS) entry which is preliminary data.</text>
</comment>
<gene>
    <name evidence="1" type="ORF">FJU31_08680</name>
</gene>
<organism evidence="1 2">
    <name type="scientific">Stenotrophomonas cyclobalanopsidis</name>
    <dbReference type="NCBI Taxonomy" id="2771362"/>
    <lineage>
        <taxon>Bacteria</taxon>
        <taxon>Pseudomonadati</taxon>
        <taxon>Pseudomonadota</taxon>
        <taxon>Gammaproteobacteria</taxon>
        <taxon>Lysobacterales</taxon>
        <taxon>Lysobacteraceae</taxon>
        <taxon>Stenotrophomonas</taxon>
    </lineage>
</organism>
<name>A0ABQ6T222_9GAMM</name>
<dbReference type="Proteomes" id="UP000326367">
    <property type="component" value="Unassembled WGS sequence"/>
</dbReference>
<protein>
    <submittedName>
        <fullName evidence="1">YjbF family lipoprotein</fullName>
    </submittedName>
</protein>
<dbReference type="SUPFAM" id="SSF159270">
    <property type="entry name" value="YmcC-like"/>
    <property type="match status" value="1"/>
</dbReference>
<reference evidence="1 2" key="1">
    <citation type="journal article" date="2020" name="Antonie Van Leeuwenhoek">
        <title>Stenotrophomonas cyclobalanopsidis sp. nov., isolated from the leaf spot disease of Cyclobalanopsis patelliformis.</title>
        <authorList>
            <person name="Bian D.R."/>
            <person name="Xue H."/>
            <person name="Piao C.G."/>
            <person name="Li Y."/>
        </authorList>
    </citation>
    <scope>NUCLEOTIDE SEQUENCE [LARGE SCALE GENOMIC DNA]</scope>
    <source>
        <strain evidence="1 2">TPQG1-4</strain>
    </source>
</reference>
<dbReference type="EMBL" id="VYKI01000008">
    <property type="protein sequence ID" value="KAA8999581.1"/>
    <property type="molecule type" value="Genomic_DNA"/>
</dbReference>
<dbReference type="Pfam" id="PF11102">
    <property type="entry name" value="YjbF"/>
    <property type="match status" value="1"/>
</dbReference>
<evidence type="ECO:0000313" key="1">
    <source>
        <dbReference type="EMBL" id="KAA8999581.1"/>
    </source>
</evidence>
<proteinExistence type="predicted"/>
<keyword evidence="2" id="KW-1185">Reference proteome</keyword>
<sequence length="232" mass="25528">MPRKNQVTTHGHQPRNGSLARAALAAPVVLALLLTGCTTASRATADSIRQLVRPKATYSAQKVLTTPYPQADLTTPDIRGLIVLGYLDDGQQAWIAGRDAVFNLSSTGLVLSVYKQDAQYSVSIADDSIFSDLRRAQDGSKVLRRFDRTSSFAMGVEVAGTVHSKGEDTVNILGTTRTLLRFDEKMIGGDMNATNSYWVDPNDGFIWKSRQYLAPGYPVDLVHLKPYRPERR</sequence>
<accession>A0ABQ6T222</accession>
<keyword evidence="1" id="KW-0449">Lipoprotein</keyword>
<dbReference type="InterPro" id="IPR021308">
    <property type="entry name" value="GfcB"/>
</dbReference>
<dbReference type="InterPro" id="IPR023373">
    <property type="entry name" value="YmcC_sf"/>
</dbReference>
<dbReference type="Gene3D" id="2.40.360.10">
    <property type="entry name" value="YmcC-like"/>
    <property type="match status" value="1"/>
</dbReference>
<evidence type="ECO:0000313" key="2">
    <source>
        <dbReference type="Proteomes" id="UP000326367"/>
    </source>
</evidence>